<dbReference type="RefSeq" id="WP_151867066.1">
    <property type="nucleotide sequence ID" value="NZ_WBZB01000055.1"/>
</dbReference>
<dbReference type="AlphaFoldDB" id="A0A833MCQ1"/>
<dbReference type="PROSITE" id="PS50885">
    <property type="entry name" value="HAMP"/>
    <property type="match status" value="1"/>
</dbReference>
<dbReference type="EMBL" id="WBZB01000055">
    <property type="protein sequence ID" value="KAB3525932.1"/>
    <property type="molecule type" value="Genomic_DNA"/>
</dbReference>
<reference evidence="7 8" key="1">
    <citation type="submission" date="2019-10" db="EMBL/GenBank/DDBJ databases">
        <title>Alkaliphilus serpentinus sp. nov. and Alkaliphilus pronyensis sp. nov., two novel anaerobic alkaliphilic species isolated from the serpentinized-hosted hydrothermal field of the Prony Bay (New Caledonia).</title>
        <authorList>
            <person name="Postec A."/>
        </authorList>
    </citation>
    <scope>NUCLEOTIDE SEQUENCE [LARGE SCALE GENOMIC DNA]</scope>
    <source>
        <strain evidence="7 8">LacT</strain>
    </source>
</reference>
<evidence type="ECO:0000256" key="2">
    <source>
        <dbReference type="ARBA" id="ARBA00029447"/>
    </source>
</evidence>
<evidence type="ECO:0000259" key="6">
    <source>
        <dbReference type="PROSITE" id="PS50885"/>
    </source>
</evidence>
<dbReference type="SMART" id="SM00283">
    <property type="entry name" value="MA"/>
    <property type="match status" value="1"/>
</dbReference>
<accession>A0A833MCQ1</accession>
<keyword evidence="4" id="KW-0472">Membrane</keyword>
<dbReference type="PANTHER" id="PTHR32089:SF112">
    <property type="entry name" value="LYSOZYME-LIKE PROTEIN-RELATED"/>
    <property type="match status" value="1"/>
</dbReference>
<feature type="domain" description="Methyl-accepting transducer" evidence="5">
    <location>
        <begin position="279"/>
        <end position="536"/>
    </location>
</feature>
<dbReference type="Pfam" id="PF00015">
    <property type="entry name" value="MCPsignal"/>
    <property type="match status" value="1"/>
</dbReference>
<proteinExistence type="inferred from homology"/>
<dbReference type="GO" id="GO:0007165">
    <property type="term" value="P:signal transduction"/>
    <property type="evidence" value="ECO:0007669"/>
    <property type="project" value="UniProtKB-KW"/>
</dbReference>
<evidence type="ECO:0000313" key="8">
    <source>
        <dbReference type="Proteomes" id="UP000465601"/>
    </source>
</evidence>
<dbReference type="InterPro" id="IPR003660">
    <property type="entry name" value="HAMP_dom"/>
</dbReference>
<dbReference type="CDD" id="cd06225">
    <property type="entry name" value="HAMP"/>
    <property type="match status" value="1"/>
</dbReference>
<evidence type="ECO:0000313" key="7">
    <source>
        <dbReference type="EMBL" id="KAB3525932.1"/>
    </source>
</evidence>
<dbReference type="InterPro" id="IPR004089">
    <property type="entry name" value="MCPsignal_dom"/>
</dbReference>
<dbReference type="CDD" id="cd11386">
    <property type="entry name" value="MCP_signal"/>
    <property type="match status" value="1"/>
</dbReference>
<dbReference type="Gene3D" id="1.10.8.500">
    <property type="entry name" value="HAMP domain in histidine kinase"/>
    <property type="match status" value="1"/>
</dbReference>
<dbReference type="PROSITE" id="PS50111">
    <property type="entry name" value="CHEMOTAXIS_TRANSDUC_2"/>
    <property type="match status" value="1"/>
</dbReference>
<dbReference type="OrthoDB" id="9804712at2"/>
<dbReference type="Pfam" id="PF00672">
    <property type="entry name" value="HAMP"/>
    <property type="match status" value="1"/>
</dbReference>
<feature type="transmembrane region" description="Helical" evidence="4">
    <location>
        <begin position="187"/>
        <end position="205"/>
    </location>
</feature>
<evidence type="ECO:0000256" key="3">
    <source>
        <dbReference type="PROSITE-ProRule" id="PRU00284"/>
    </source>
</evidence>
<name>A0A833MCQ1_9FIRM</name>
<evidence type="ECO:0000256" key="4">
    <source>
        <dbReference type="SAM" id="Phobius"/>
    </source>
</evidence>
<dbReference type="Gene3D" id="1.10.287.950">
    <property type="entry name" value="Methyl-accepting chemotaxis protein"/>
    <property type="match status" value="1"/>
</dbReference>
<dbReference type="Proteomes" id="UP000465601">
    <property type="component" value="Unassembled WGS sequence"/>
</dbReference>
<feature type="domain" description="HAMP" evidence="6">
    <location>
        <begin position="207"/>
        <end position="260"/>
    </location>
</feature>
<protein>
    <submittedName>
        <fullName evidence="7">Methyl-accepting chemotaxis protein</fullName>
    </submittedName>
</protein>
<sequence>MMKLTIGKKLYFGFFILLILTIAVGVTGLTDLNSFNDSLDTITEGEIPSIEAAMEMQHIMAKNFGVVLEHITTNDDARMRKKEDEYNLNKEEIDLLLASYAFHGEEEQMLYDTVVEDFKEYRNMIQRVFVLSKNNKKDEASDALIDGGQYTRAVEKSLDQLVEHNIATSDNASKNADILFKESTIKIWAAIAIAILLGMTIALTITRSITKPINLVSDILQKIAEGDLTVDQVKVKNKDEVGILAESTNKMTESLKSILMNTTEASRKINTQSRDLNDVSLRARQSNEQVAATMQEMAAGAEEQASSSSQIAASIDNLNRLIEGANQEGKRLSESSRLVLASAQSGLVEMNKSVNHMVTTNSMVNESVDKLKRLNEDSQKISKLLEVINNISDQTNLLALNAAIEAARAGEAGRGFAVVADEIRKLAEQVGVSAVEISDIISNVQHQSSAVTLSLGNAYTEVEEGTNQIKISGKTFENISKEISDMIGKIEKVSNNLNEIADGSKEINVGIDQIASISQENSAAIEETAASTEEQNKSMENLSLSAGTLSGLAEDLSTMVQKFKL</sequence>
<dbReference type="GO" id="GO:0016020">
    <property type="term" value="C:membrane"/>
    <property type="evidence" value="ECO:0007669"/>
    <property type="project" value="InterPro"/>
</dbReference>
<dbReference type="SUPFAM" id="SSF58104">
    <property type="entry name" value="Methyl-accepting chemotaxis protein (MCP) signaling domain"/>
    <property type="match status" value="1"/>
</dbReference>
<keyword evidence="4" id="KW-0812">Transmembrane</keyword>
<comment type="caution">
    <text evidence="7">The sequence shown here is derived from an EMBL/GenBank/DDBJ whole genome shotgun (WGS) entry which is preliminary data.</text>
</comment>
<organism evidence="7 8">
    <name type="scientific">Alkaliphilus serpentinus</name>
    <dbReference type="NCBI Taxonomy" id="1482731"/>
    <lineage>
        <taxon>Bacteria</taxon>
        <taxon>Bacillati</taxon>
        <taxon>Bacillota</taxon>
        <taxon>Clostridia</taxon>
        <taxon>Peptostreptococcales</taxon>
        <taxon>Natronincolaceae</taxon>
        <taxon>Alkaliphilus</taxon>
    </lineage>
</organism>
<evidence type="ECO:0000259" key="5">
    <source>
        <dbReference type="PROSITE" id="PS50111"/>
    </source>
</evidence>
<keyword evidence="4" id="KW-1133">Transmembrane helix</keyword>
<gene>
    <name evidence="7" type="ORF">F8153_14465</name>
</gene>
<keyword evidence="8" id="KW-1185">Reference proteome</keyword>
<dbReference type="InterPro" id="IPR024478">
    <property type="entry name" value="HlyB_4HB_MCP"/>
</dbReference>
<dbReference type="Pfam" id="PF12729">
    <property type="entry name" value="4HB_MCP_1"/>
    <property type="match status" value="1"/>
</dbReference>
<dbReference type="SMART" id="SM00304">
    <property type="entry name" value="HAMP"/>
    <property type="match status" value="1"/>
</dbReference>
<comment type="similarity">
    <text evidence="2">Belongs to the methyl-accepting chemotaxis (MCP) protein family.</text>
</comment>
<evidence type="ECO:0000256" key="1">
    <source>
        <dbReference type="ARBA" id="ARBA00023224"/>
    </source>
</evidence>
<dbReference type="PANTHER" id="PTHR32089">
    <property type="entry name" value="METHYL-ACCEPTING CHEMOTAXIS PROTEIN MCPB"/>
    <property type="match status" value="1"/>
</dbReference>
<keyword evidence="1 3" id="KW-0807">Transducer</keyword>